<evidence type="ECO:0008006" key="5">
    <source>
        <dbReference type="Google" id="ProtNLM"/>
    </source>
</evidence>
<keyword evidence="1" id="KW-0175">Coiled coil</keyword>
<evidence type="ECO:0000313" key="3">
    <source>
        <dbReference type="EMBL" id="OGZ36655.1"/>
    </source>
</evidence>
<accession>A0A1G2FF10</accession>
<organism evidence="3 4">
    <name type="scientific">Candidatus Portnoybacteria bacterium RIFCSPHIGHO2_12_FULL_38_9</name>
    <dbReference type="NCBI Taxonomy" id="1801997"/>
    <lineage>
        <taxon>Bacteria</taxon>
        <taxon>Candidatus Portnoyibacteriota</taxon>
    </lineage>
</organism>
<keyword evidence="2" id="KW-1133">Transmembrane helix</keyword>
<name>A0A1G2FF10_9BACT</name>
<dbReference type="EMBL" id="MHNB01000024">
    <property type="protein sequence ID" value="OGZ36655.1"/>
    <property type="molecule type" value="Genomic_DNA"/>
</dbReference>
<protein>
    <recommendedName>
        <fullName evidence="5">Cell division protein FtsL</fullName>
    </recommendedName>
</protein>
<sequence length="110" mass="12444">MTYIKSKSFHQAKSISNRGTAILSLIIFIAFFLMSFFYLIQTNGVVSKTYQIRQEKQRLEKLRAEKSTLEIEAARLQSPANLGEIAKTLGMEEAVKVVYLKEKGAVAIKK</sequence>
<feature type="coiled-coil region" evidence="1">
    <location>
        <begin position="45"/>
        <end position="72"/>
    </location>
</feature>
<feature type="transmembrane region" description="Helical" evidence="2">
    <location>
        <begin position="21"/>
        <end position="40"/>
    </location>
</feature>
<dbReference type="InterPro" id="IPR007060">
    <property type="entry name" value="FtsL/DivIC"/>
</dbReference>
<evidence type="ECO:0000256" key="2">
    <source>
        <dbReference type="SAM" id="Phobius"/>
    </source>
</evidence>
<keyword evidence="2" id="KW-0812">Transmembrane</keyword>
<reference evidence="3 4" key="1">
    <citation type="journal article" date="2016" name="Nat. Commun.">
        <title>Thousands of microbial genomes shed light on interconnected biogeochemical processes in an aquifer system.</title>
        <authorList>
            <person name="Anantharaman K."/>
            <person name="Brown C.T."/>
            <person name="Hug L.A."/>
            <person name="Sharon I."/>
            <person name="Castelle C.J."/>
            <person name="Probst A.J."/>
            <person name="Thomas B.C."/>
            <person name="Singh A."/>
            <person name="Wilkins M.J."/>
            <person name="Karaoz U."/>
            <person name="Brodie E.L."/>
            <person name="Williams K.H."/>
            <person name="Hubbard S.S."/>
            <person name="Banfield J.F."/>
        </authorList>
    </citation>
    <scope>NUCLEOTIDE SEQUENCE [LARGE SCALE GENOMIC DNA]</scope>
</reference>
<dbReference type="Proteomes" id="UP000177061">
    <property type="component" value="Unassembled WGS sequence"/>
</dbReference>
<evidence type="ECO:0000313" key="4">
    <source>
        <dbReference type="Proteomes" id="UP000177061"/>
    </source>
</evidence>
<keyword evidence="2" id="KW-0472">Membrane</keyword>
<dbReference type="Pfam" id="PF04977">
    <property type="entry name" value="DivIC"/>
    <property type="match status" value="1"/>
</dbReference>
<dbReference type="STRING" id="1801997.A3J64_00990"/>
<proteinExistence type="predicted"/>
<evidence type="ECO:0000256" key="1">
    <source>
        <dbReference type="SAM" id="Coils"/>
    </source>
</evidence>
<comment type="caution">
    <text evidence="3">The sequence shown here is derived from an EMBL/GenBank/DDBJ whole genome shotgun (WGS) entry which is preliminary data.</text>
</comment>
<gene>
    <name evidence="3" type="ORF">A3J64_00990</name>
</gene>
<dbReference type="AlphaFoldDB" id="A0A1G2FF10"/>